<feature type="transmembrane region" description="Helical" evidence="11">
    <location>
        <begin position="319"/>
        <end position="341"/>
    </location>
</feature>
<feature type="transmembrane region" description="Helical" evidence="11">
    <location>
        <begin position="171"/>
        <end position="191"/>
    </location>
</feature>
<dbReference type="SUPFAM" id="SSF51206">
    <property type="entry name" value="cAMP-binding domain-like"/>
    <property type="match status" value="2"/>
</dbReference>
<keyword evidence="2" id="KW-0813">Transport</keyword>
<dbReference type="GO" id="GO:0051453">
    <property type="term" value="P:regulation of intracellular pH"/>
    <property type="evidence" value="ECO:0007669"/>
    <property type="project" value="TreeGrafter"/>
</dbReference>
<dbReference type="GO" id="GO:0005886">
    <property type="term" value="C:plasma membrane"/>
    <property type="evidence" value="ECO:0007669"/>
    <property type="project" value="UniProtKB-SubCell"/>
</dbReference>
<dbReference type="Gene3D" id="6.10.140.1330">
    <property type="match status" value="1"/>
</dbReference>
<dbReference type="InterPro" id="IPR000595">
    <property type="entry name" value="cNMP-bd_dom"/>
</dbReference>
<dbReference type="SMART" id="SM00100">
    <property type="entry name" value="cNMP"/>
    <property type="match status" value="2"/>
</dbReference>
<feature type="transmembrane region" description="Helical" evidence="11">
    <location>
        <begin position="32"/>
        <end position="51"/>
    </location>
</feature>
<keyword evidence="14" id="KW-1185">Reference proteome</keyword>
<dbReference type="GO" id="GO:0015385">
    <property type="term" value="F:sodium:proton antiporter activity"/>
    <property type="evidence" value="ECO:0007669"/>
    <property type="project" value="InterPro"/>
</dbReference>
<dbReference type="Pfam" id="PF00999">
    <property type="entry name" value="Na_H_Exchanger"/>
    <property type="match status" value="1"/>
</dbReference>
<proteinExistence type="predicted"/>
<keyword evidence="9 11" id="KW-0472">Membrane</keyword>
<comment type="subcellular location">
    <subcellularLocation>
        <location evidence="1">Cell membrane</location>
        <topology evidence="1">Multi-pass membrane protein</topology>
    </subcellularLocation>
</comment>
<dbReference type="CDD" id="cd00038">
    <property type="entry name" value="CAP_ED"/>
    <property type="match status" value="2"/>
</dbReference>
<dbReference type="PANTHER" id="PTHR10110">
    <property type="entry name" value="SODIUM/HYDROGEN EXCHANGER"/>
    <property type="match status" value="1"/>
</dbReference>
<keyword evidence="10" id="KW-0739">Sodium transport</keyword>
<comment type="caution">
    <text evidence="13">The sequence shown here is derived from an EMBL/GenBank/DDBJ whole genome shotgun (WGS) entry which is preliminary data.</text>
</comment>
<keyword evidence="4" id="KW-1003">Cell membrane</keyword>
<feature type="transmembrane region" description="Helical" evidence="11">
    <location>
        <begin position="203"/>
        <end position="224"/>
    </location>
</feature>
<name>L8JGB0_9GAMM</name>
<evidence type="ECO:0000256" key="10">
    <source>
        <dbReference type="ARBA" id="ARBA00023201"/>
    </source>
</evidence>
<feature type="transmembrane region" description="Helical" evidence="11">
    <location>
        <begin position="292"/>
        <end position="313"/>
    </location>
</feature>
<evidence type="ECO:0000256" key="1">
    <source>
        <dbReference type="ARBA" id="ARBA00004651"/>
    </source>
</evidence>
<dbReference type="PATRIC" id="fig|1056511.3.peg.1082"/>
<dbReference type="PANTHER" id="PTHR10110:SF86">
    <property type="entry name" value="SODIUM_HYDROGEN EXCHANGER 7"/>
    <property type="match status" value="1"/>
</dbReference>
<gene>
    <name evidence="13" type="ORF">C942_04252</name>
</gene>
<feature type="transmembrane region" description="Helical" evidence="11">
    <location>
        <begin position="231"/>
        <end position="247"/>
    </location>
</feature>
<dbReference type="InterPro" id="IPR006153">
    <property type="entry name" value="Cation/H_exchanger_TM"/>
</dbReference>
<evidence type="ECO:0000256" key="11">
    <source>
        <dbReference type="SAM" id="Phobius"/>
    </source>
</evidence>
<keyword evidence="7" id="KW-0915">Sodium</keyword>
<dbReference type="GO" id="GO:0098719">
    <property type="term" value="P:sodium ion import across plasma membrane"/>
    <property type="evidence" value="ECO:0007669"/>
    <property type="project" value="TreeGrafter"/>
</dbReference>
<feature type="transmembrane region" description="Helical" evidence="11">
    <location>
        <begin position="130"/>
        <end position="151"/>
    </location>
</feature>
<evidence type="ECO:0000256" key="2">
    <source>
        <dbReference type="ARBA" id="ARBA00022448"/>
    </source>
</evidence>
<feature type="transmembrane region" description="Helical" evidence="11">
    <location>
        <begin position="104"/>
        <end position="124"/>
    </location>
</feature>
<keyword evidence="3" id="KW-0050">Antiport</keyword>
<dbReference type="AlphaFoldDB" id="L8JGB0"/>
<evidence type="ECO:0000256" key="4">
    <source>
        <dbReference type="ARBA" id="ARBA00022475"/>
    </source>
</evidence>
<feature type="domain" description="Cyclic nucleotide-binding" evidence="12">
    <location>
        <begin position="835"/>
        <end position="950"/>
    </location>
</feature>
<feature type="transmembrane region" description="Helical" evidence="11">
    <location>
        <begin position="253"/>
        <end position="272"/>
    </location>
</feature>
<keyword evidence="6 11" id="KW-1133">Transmembrane helix</keyword>
<feature type="transmembrane region" description="Helical" evidence="11">
    <location>
        <begin position="392"/>
        <end position="409"/>
    </location>
</feature>
<dbReference type="PRINTS" id="PR00103">
    <property type="entry name" value="CAMPKINASE"/>
</dbReference>
<reference evidence="13 14" key="1">
    <citation type="submission" date="2012-12" db="EMBL/GenBank/DDBJ databases">
        <title>Genome Assembly of Photobacterium sp. AK15.</title>
        <authorList>
            <person name="Khatri I."/>
            <person name="Vaidya B."/>
            <person name="Srinivas T.N.R."/>
            <person name="Subramanian S."/>
            <person name="Pinnaka A."/>
        </authorList>
    </citation>
    <scope>NUCLEOTIDE SEQUENCE [LARGE SCALE GENOMIC DNA]</scope>
    <source>
        <strain evidence="13 14">AK15</strain>
    </source>
</reference>
<evidence type="ECO:0000256" key="6">
    <source>
        <dbReference type="ARBA" id="ARBA00022989"/>
    </source>
</evidence>
<dbReference type="InterPro" id="IPR018490">
    <property type="entry name" value="cNMP-bd_dom_sf"/>
</dbReference>
<dbReference type="Pfam" id="PF00027">
    <property type="entry name" value="cNMP_binding"/>
    <property type="match status" value="2"/>
</dbReference>
<feature type="transmembrane region" description="Helical" evidence="11">
    <location>
        <begin position="6"/>
        <end position="25"/>
    </location>
</feature>
<evidence type="ECO:0000313" key="13">
    <source>
        <dbReference type="EMBL" id="ELR66554.1"/>
    </source>
</evidence>
<keyword evidence="8" id="KW-0406">Ion transport</keyword>
<dbReference type="InterPro" id="IPR018488">
    <property type="entry name" value="cNMP-bd_CS"/>
</dbReference>
<dbReference type="GO" id="GO:0015386">
    <property type="term" value="F:potassium:proton antiporter activity"/>
    <property type="evidence" value="ECO:0007669"/>
    <property type="project" value="TreeGrafter"/>
</dbReference>
<feature type="domain" description="Cyclic nucleotide-binding" evidence="12">
    <location>
        <begin position="709"/>
        <end position="823"/>
    </location>
</feature>
<dbReference type="Gene3D" id="2.60.120.10">
    <property type="entry name" value="Jelly Rolls"/>
    <property type="match status" value="2"/>
</dbReference>
<dbReference type="InterPro" id="IPR018422">
    <property type="entry name" value="Cation/H_exchanger_CPA1"/>
</dbReference>
<dbReference type="InterPro" id="IPR014710">
    <property type="entry name" value="RmlC-like_jellyroll"/>
</dbReference>
<dbReference type="PROSITE" id="PS00888">
    <property type="entry name" value="CNMP_BINDING_1"/>
    <property type="match status" value="2"/>
</dbReference>
<organism evidence="13 14">
    <name type="scientific">Photobacterium marinum</name>
    <dbReference type="NCBI Taxonomy" id="1056511"/>
    <lineage>
        <taxon>Bacteria</taxon>
        <taxon>Pseudomonadati</taxon>
        <taxon>Pseudomonadota</taxon>
        <taxon>Gammaproteobacteria</taxon>
        <taxon>Vibrionales</taxon>
        <taxon>Vibrionaceae</taxon>
        <taxon>Photobacterium</taxon>
    </lineage>
</organism>
<protein>
    <recommendedName>
        <fullName evidence="12">Cyclic nucleotide-binding domain-containing protein</fullName>
    </recommendedName>
</protein>
<evidence type="ECO:0000259" key="12">
    <source>
        <dbReference type="PROSITE" id="PS50042"/>
    </source>
</evidence>
<evidence type="ECO:0000313" key="14">
    <source>
        <dbReference type="Proteomes" id="UP000011134"/>
    </source>
</evidence>
<evidence type="ECO:0000256" key="8">
    <source>
        <dbReference type="ARBA" id="ARBA00023065"/>
    </source>
</evidence>
<feature type="transmembrane region" description="Helical" evidence="11">
    <location>
        <begin position="71"/>
        <end position="92"/>
    </location>
</feature>
<evidence type="ECO:0000256" key="5">
    <source>
        <dbReference type="ARBA" id="ARBA00022692"/>
    </source>
</evidence>
<evidence type="ECO:0000256" key="3">
    <source>
        <dbReference type="ARBA" id="ARBA00022449"/>
    </source>
</evidence>
<evidence type="ECO:0000256" key="7">
    <source>
        <dbReference type="ARBA" id="ARBA00023053"/>
    </source>
</evidence>
<dbReference type="PROSITE" id="PS00889">
    <property type="entry name" value="CNMP_BINDING_2"/>
    <property type="match status" value="1"/>
</dbReference>
<dbReference type="RefSeq" id="WP_007463293.1">
    <property type="nucleotide sequence ID" value="NZ_AMZO01000006.1"/>
</dbReference>
<sequence length="953" mass="104761">MHETFLLVLGLVGLLTIASLLLPIANRINFPYTVLLAVAGCLLGGIVLAASGSHPPGIIGDFLSALEALDITSEVVFFVFLPALIFESALNINARHLFTDIGPILLLAIIGLLLSTVVVGIVVWGVSDITLIACLLLGAIVSATDPVAIIAIFKTLGAPKRLTILVEGESLFNDATAIVLFTILVAILVGGTEAGVLSATGKFLEVFFGGIIVGLVSTWLVISLIGRLRNLPLVEITLTICLAYLSFLLAEHYLHVSGVMAVVTAGLVVNSFGRTKISPHTWHTLTETWEEIVFWANSLIFFLVGLLVPKVLVDFTTSQFLSLLALIVAAFAARSVVLYLVLPLLNKAGLGQQISIDFRTVMLWGGLRGAVSLALALVILETPGIDPNIQAFVASLVTGFVLFTLFVNAPTMGAMMRFFGLDRLPPTERMIRNRVMALSIKHIREGLKHAAQEDKINPDIATGVADIYEQRLSRVEHSMNKGLEKQPDTVTLSVGLSTLTNHERHLYLKRFSDGLDSAKITRSLLFQADDLLDGLKISKIEGYKEAYNGALKFSVLCRISLLLQQRFRLERPLAIQLANRFEVLTVSETVVASLIDYTREKIPPLFGDKLAKELETLLTHRLQATQQTLDALRLQYPEYAETLQKRHLVRVALRLEESSYHQMLDENIISMEVFNDLGRELDKRNRIMDRQPKLDLGLEPDKLVAKVPFLSELGAHRITEIVSLLTSRLVVPGERIISQGEQGDAMYFISCGAVEVNTEHQAIRLGSGDFFGELALLTQEPRSADITAISYCQLLVLSVDDFQQITTSHRYLQQRITDIASQRLDPQALVAKVPLFQQLSSEQIEQITEQLKPLIVAPNQQIITKGDIGDAMYFIAAGAAEVITDAPEPIKLGCGDFFGEMALLNRAPRNADVNATSYCELLVLEREAFYALLESHPELRKQLSTHISKKSEC</sequence>
<dbReference type="Proteomes" id="UP000011134">
    <property type="component" value="Unassembled WGS sequence"/>
</dbReference>
<evidence type="ECO:0000256" key="9">
    <source>
        <dbReference type="ARBA" id="ARBA00023136"/>
    </source>
</evidence>
<keyword evidence="5 11" id="KW-0812">Transmembrane</keyword>
<dbReference type="EMBL" id="AMZO01000006">
    <property type="protein sequence ID" value="ELR66554.1"/>
    <property type="molecule type" value="Genomic_DNA"/>
</dbReference>
<dbReference type="PROSITE" id="PS50042">
    <property type="entry name" value="CNMP_BINDING_3"/>
    <property type="match status" value="2"/>
</dbReference>
<feature type="transmembrane region" description="Helical" evidence="11">
    <location>
        <begin position="361"/>
        <end position="380"/>
    </location>
</feature>
<accession>L8JGB0</accession>